<dbReference type="GO" id="GO:0006779">
    <property type="term" value="P:porphyrin-containing compound biosynthetic process"/>
    <property type="evidence" value="ECO:0007669"/>
    <property type="project" value="InterPro"/>
</dbReference>
<reference evidence="2 3" key="1">
    <citation type="submission" date="2018-05" db="EMBL/GenBank/DDBJ databases">
        <authorList>
            <person name="Goeker M."/>
            <person name="Huntemann M."/>
            <person name="Clum A."/>
            <person name="Pillay M."/>
            <person name="Palaniappan K."/>
            <person name="Varghese N."/>
            <person name="Mikhailova N."/>
            <person name="Stamatis D."/>
            <person name="Reddy T."/>
            <person name="Daum C."/>
            <person name="Shapiro N."/>
            <person name="Ivanova N."/>
            <person name="Kyrpides N."/>
            <person name="Woyke T."/>
        </authorList>
    </citation>
    <scope>NUCLEOTIDE SEQUENCE [LARGE SCALE GENOMIC DNA]</scope>
    <source>
        <strain evidence="2 3">DSM 26524</strain>
    </source>
</reference>
<dbReference type="InterPro" id="IPR000257">
    <property type="entry name" value="Uroporphyrinogen_deCOase"/>
</dbReference>
<comment type="caution">
    <text evidence="2">The sequence shown here is derived from an EMBL/GenBank/DDBJ whole genome shotgun (WGS) entry which is preliminary data.</text>
</comment>
<dbReference type="SUPFAM" id="SSF51726">
    <property type="entry name" value="UROD/MetE-like"/>
    <property type="match status" value="1"/>
</dbReference>
<dbReference type="Gene3D" id="3.20.20.210">
    <property type="match status" value="1"/>
</dbReference>
<accession>A0AB73SXS9</accession>
<name>A0AB73SXS9_9FIRM</name>
<dbReference type="RefSeq" id="WP_109748685.1">
    <property type="nucleotide sequence ID" value="NZ_CABJAT010000014.1"/>
</dbReference>
<proteinExistence type="predicted"/>
<sequence length="379" mass="42695">MLETKFDTTLRDSQGTAVAPVAPEQFDLNAYQEYEAELLENNREFVKAGEGLLVYRRVRADGVFYDKCRDYKESLALQLGALRMSMGYKADIANFLEPWYGIGYIASSFGGKYRWDEGQAPSVEQPFESVSQILQSDYVPVSATDTGKHTLEMIEYFMDKTKGKVPVSFSDIQSPMNMLSYLVPVTNLFYDIIDEPEKVEEAAGLLTDLLTDFLKEQRKLIGDALARPGHGFASSREFTGVGLSNDLSIMLQEDDYEDVFKSCDERLGDEFGGVVYHSCGVWEKKINMVKNYRNVFMADGAFTPETDPAPNRPEVFGDAFAGSGIILNARAVGSCETAMDAFSKLWRPGQKLICVTYCKTCEEQERLYKKLHEMERGIR</sequence>
<dbReference type="Pfam" id="PF01208">
    <property type="entry name" value="URO-D"/>
    <property type="match status" value="1"/>
</dbReference>
<organism evidence="2 3">
    <name type="scientific">Murimonas intestini</name>
    <dbReference type="NCBI Taxonomy" id="1337051"/>
    <lineage>
        <taxon>Bacteria</taxon>
        <taxon>Bacillati</taxon>
        <taxon>Bacillota</taxon>
        <taxon>Clostridia</taxon>
        <taxon>Lachnospirales</taxon>
        <taxon>Lachnospiraceae</taxon>
        <taxon>Murimonas</taxon>
    </lineage>
</organism>
<gene>
    <name evidence="2" type="ORF">C7383_12117</name>
</gene>
<dbReference type="Proteomes" id="UP000245412">
    <property type="component" value="Unassembled WGS sequence"/>
</dbReference>
<evidence type="ECO:0000313" key="3">
    <source>
        <dbReference type="Proteomes" id="UP000245412"/>
    </source>
</evidence>
<feature type="domain" description="Uroporphyrinogen decarboxylase (URO-D)" evidence="1">
    <location>
        <begin position="47"/>
        <end position="220"/>
    </location>
</feature>
<dbReference type="InterPro" id="IPR038071">
    <property type="entry name" value="UROD/MetE-like_sf"/>
</dbReference>
<protein>
    <submittedName>
        <fullName evidence="2">Uroporphyrinogen decarboxylase</fullName>
    </submittedName>
</protein>
<keyword evidence="3" id="KW-1185">Reference proteome</keyword>
<dbReference type="GO" id="GO:0004853">
    <property type="term" value="F:uroporphyrinogen decarboxylase activity"/>
    <property type="evidence" value="ECO:0007669"/>
    <property type="project" value="InterPro"/>
</dbReference>
<evidence type="ECO:0000259" key="1">
    <source>
        <dbReference type="Pfam" id="PF01208"/>
    </source>
</evidence>
<dbReference type="AlphaFoldDB" id="A0AB73SXS9"/>
<dbReference type="EMBL" id="QGGY01000021">
    <property type="protein sequence ID" value="PWJ72152.1"/>
    <property type="molecule type" value="Genomic_DNA"/>
</dbReference>
<evidence type="ECO:0000313" key="2">
    <source>
        <dbReference type="EMBL" id="PWJ72152.1"/>
    </source>
</evidence>